<dbReference type="Proteomes" id="UP001056778">
    <property type="component" value="Chromosome 1"/>
</dbReference>
<organism evidence="1 2">
    <name type="scientific">Holotrichia oblita</name>
    <name type="common">Chafer beetle</name>
    <dbReference type="NCBI Taxonomy" id="644536"/>
    <lineage>
        <taxon>Eukaryota</taxon>
        <taxon>Metazoa</taxon>
        <taxon>Ecdysozoa</taxon>
        <taxon>Arthropoda</taxon>
        <taxon>Hexapoda</taxon>
        <taxon>Insecta</taxon>
        <taxon>Pterygota</taxon>
        <taxon>Neoptera</taxon>
        <taxon>Endopterygota</taxon>
        <taxon>Coleoptera</taxon>
        <taxon>Polyphaga</taxon>
        <taxon>Scarabaeiformia</taxon>
        <taxon>Scarabaeidae</taxon>
        <taxon>Melolonthinae</taxon>
        <taxon>Holotrichia</taxon>
    </lineage>
</organism>
<sequence length="1199" mass="138782">MYAPLPQSISDSDSEKELQVDTIRTKTVNGIHKGFERSANGYMIPNRTMDNTKINHGFKSMSLARKYCFLFSILACFLTIAIFLWVLPCSENDTCPLHISNWENQHEDFEFKGKINVVKSAFANSNNLALLFRKSLKDDNDKNGAICILGNNGGIAWYIPQEKEPVNLNCYLIDTNGDGTNDCLLLGEMGLQAIDPISGQILYHVHYQNTKAKGISSIDMPVILPDLNKDGINEMITIINGKAFHNKLVIVCGKTGVLLSKVLLRHCEDVVALKYENKKFIYSCMNSTATRYFEVSYMDIENRYYNRSFDVISQITNFSDDHNNEYKLSNHKLIVNNTGICPDCQSTITLLDSKNNQLWSLSHLNSYAMKPTTFSFKSTKPNMLSLKGHINGYIMKLWQWSTYKMSKADHIIDKRYVSVQDPATHTNIINERIVLITFNDTNVHVINASLIEINQLCFPINGEYICQPDLNNQKESLLITDLDNDKSQELVSYSSSFVQKDAIWGRKKKRKRRNENADKSKTNQNASATSVSKEEPDVKNNVSDLKSDRDKIDIVPSAANEAADIKKNNDLDAEMYSENEHFMENQLKETHETNPLTVTSHRKEYNDPDERHLIRDSANSEYDRNSMSEDCQTPEQVDWWGPEEQASSANDKNQWSSRSSKSPRGRSNTKYDSYGHEKSSNRHQDLNNEPRNRENQKKHTSKERQKFQDECRPNEGKQLSSKTYRKQSVEPNEKSCNWRSEQKESNESNKYKSQNKGNWSVCSKSTQKQQFGQFSERSDNQRSSRRNEADEYNRNKFRNSSRDRPKAEGFDEFEAFYKSFNKDLQFRIVHEVEGDLFSAGTDYSLGHCVAEDMKMGSGIAVSFSKKPTYQTLWLSLQKMKDHIIANSVKKLALPRIGCGLDSLEWNEVKAMLEYTFGDVDIEIKIYNFQQEIMKKGYENCNQNVQLRESIEHDILKNTEMRVSRKAMTDVNDLLLETKCTLNEEEDQYDVFGRYIVSQMKRLRSEYLKKKMIGKIEQILLEIREEEKIVIKDPDVPVSRPRKCWVVNDPKPLSEIASGTIMIYFLSKDGYETDEIKSLYHKFPFLRFSVRDISSKILGQYVNIQRNDYNFYGCIVRNSHKDLFSFQDFQKCLNSIQMRNRRDKYEYIAFQAFLENGSELIVEKIVNLISHSMTYVHVYVCWPEDLLKFMPYQHSDKSTS</sequence>
<name>A0ACB9TWD2_HOLOL</name>
<evidence type="ECO:0000313" key="1">
    <source>
        <dbReference type="EMBL" id="KAI4471140.1"/>
    </source>
</evidence>
<protein>
    <submittedName>
        <fullName evidence="1">Uncharacterized protein</fullName>
    </submittedName>
</protein>
<proteinExistence type="predicted"/>
<evidence type="ECO:0000313" key="2">
    <source>
        <dbReference type="Proteomes" id="UP001056778"/>
    </source>
</evidence>
<dbReference type="EMBL" id="CM043015">
    <property type="protein sequence ID" value="KAI4471140.1"/>
    <property type="molecule type" value="Genomic_DNA"/>
</dbReference>
<keyword evidence="2" id="KW-1185">Reference proteome</keyword>
<gene>
    <name evidence="1" type="ORF">MML48_1g07813</name>
</gene>
<accession>A0ACB9TWD2</accession>
<reference evidence="1" key="1">
    <citation type="submission" date="2022-04" db="EMBL/GenBank/DDBJ databases">
        <title>Chromosome-scale genome assembly of Holotrichia oblita Faldermann.</title>
        <authorList>
            <person name="Rongchong L."/>
        </authorList>
    </citation>
    <scope>NUCLEOTIDE SEQUENCE</scope>
    <source>
        <strain evidence="1">81SQS9</strain>
    </source>
</reference>
<comment type="caution">
    <text evidence="1">The sequence shown here is derived from an EMBL/GenBank/DDBJ whole genome shotgun (WGS) entry which is preliminary data.</text>
</comment>